<dbReference type="InterPro" id="IPR058525">
    <property type="entry name" value="DUF8212"/>
</dbReference>
<organism evidence="4 5">
    <name type="scientific">Ganoderma sinense ZZ0214-1</name>
    <dbReference type="NCBI Taxonomy" id="1077348"/>
    <lineage>
        <taxon>Eukaryota</taxon>
        <taxon>Fungi</taxon>
        <taxon>Dikarya</taxon>
        <taxon>Basidiomycota</taxon>
        <taxon>Agaricomycotina</taxon>
        <taxon>Agaricomycetes</taxon>
        <taxon>Polyporales</taxon>
        <taxon>Polyporaceae</taxon>
        <taxon>Ganoderma</taxon>
    </lineage>
</organism>
<feature type="domain" description="Heterokaryon incompatibility" evidence="2">
    <location>
        <begin position="22"/>
        <end position="122"/>
    </location>
</feature>
<evidence type="ECO:0000313" key="5">
    <source>
        <dbReference type="Proteomes" id="UP000230002"/>
    </source>
</evidence>
<evidence type="ECO:0000256" key="1">
    <source>
        <dbReference type="SAM" id="MobiDB-lite"/>
    </source>
</evidence>
<sequence>MRLINTETGEFQSVDDPRRVRYAILSHVWAKPGDHNYLSEQTYHDLLRFQDEARTDGTLPISKFSDKLRRFCDAASRAGFRLGWADTCCIDKASSSELSEAINSMYRWYAYAGVCYAFLHDVKPRRVGSDQSRWRSDFVKSKWFKRGWTLQELIASRVVIFVCQAPGRSGGWQVLGSKHNLAAAISSATNIDVAVLTFEKPLQKIPVAQRMAWAQSRETSRLEDEAYCLMGIFGVNMQANYGEGRYAFVRLQEAILSQSPDQTIFAWGHFLDAPLLTLLPSSSGSPTIPETGTPPNLSHNPVAPTSFGSKQYLLASTPKDFDPSRSAKIVPLSRETFQQRLGVHVLEDIYQVFEITPYGHRTHFPLLDVQAPNPDLPNTPTHCAILACEDPDKGLLALLLRRRNNLQVTGNEFSAGAVVGPKLPRRLMQDDATVWGDYYRLTYITAEQLSSLRRTAAAAYPPRQPPTLPRVSVVYISRCLSWSSNDLDPPSIPTGLYGTLEDFDVEFSSWSRMVLEGDGYRVSGDPSISHDSPMVKFADSQSILSRTPSSRRANHVTISNNSGVYLSIQVGRCSCDLGRREGILGVLVSARDADALDGRFSSDIDVEHLIDHPLHVRSWSLDHGSLSRQIDFDAPNDLGLGRFTLRLTLTTAPAFDSGSARSPGTTSVFRVYRLSAELRERDRSEYHSEQLPPGDTIPSRMMRRGRSNSAPSLHIAHWLPRREAPTLSLEI</sequence>
<dbReference type="Pfam" id="PF06985">
    <property type="entry name" value="HET"/>
    <property type="match status" value="1"/>
</dbReference>
<name>A0A2G8SFP9_9APHY</name>
<evidence type="ECO:0000313" key="4">
    <source>
        <dbReference type="EMBL" id="PIL32571.1"/>
    </source>
</evidence>
<dbReference type="OrthoDB" id="5122891at2759"/>
<dbReference type="STRING" id="1077348.A0A2G8SFP9"/>
<evidence type="ECO:0000259" key="3">
    <source>
        <dbReference type="Pfam" id="PF26640"/>
    </source>
</evidence>
<proteinExistence type="predicted"/>
<dbReference type="PANTHER" id="PTHR10622">
    <property type="entry name" value="HET DOMAIN-CONTAINING PROTEIN"/>
    <property type="match status" value="1"/>
</dbReference>
<protein>
    <submittedName>
        <fullName evidence="4">Uncharacterized protein</fullName>
    </submittedName>
</protein>
<feature type="domain" description="DUF8212" evidence="3">
    <location>
        <begin position="246"/>
        <end position="392"/>
    </location>
</feature>
<keyword evidence="5" id="KW-1185">Reference proteome</keyword>
<gene>
    <name evidence="4" type="ORF">GSI_05274</name>
</gene>
<dbReference type="Proteomes" id="UP000230002">
    <property type="component" value="Unassembled WGS sequence"/>
</dbReference>
<dbReference type="EMBL" id="AYKW01000010">
    <property type="protein sequence ID" value="PIL32571.1"/>
    <property type="molecule type" value="Genomic_DNA"/>
</dbReference>
<feature type="region of interest" description="Disordered" evidence="1">
    <location>
        <begin position="682"/>
        <end position="706"/>
    </location>
</feature>
<dbReference type="InterPro" id="IPR010730">
    <property type="entry name" value="HET"/>
</dbReference>
<evidence type="ECO:0000259" key="2">
    <source>
        <dbReference type="Pfam" id="PF06985"/>
    </source>
</evidence>
<dbReference type="AlphaFoldDB" id="A0A2G8SFP9"/>
<comment type="caution">
    <text evidence="4">The sequence shown here is derived from an EMBL/GenBank/DDBJ whole genome shotgun (WGS) entry which is preliminary data.</text>
</comment>
<dbReference type="Pfam" id="PF26640">
    <property type="entry name" value="DUF8212"/>
    <property type="match status" value="1"/>
</dbReference>
<reference evidence="4 5" key="1">
    <citation type="journal article" date="2015" name="Sci. Rep.">
        <title>Chromosome-level genome map provides insights into diverse defense mechanisms in the medicinal fungus Ganoderma sinense.</title>
        <authorList>
            <person name="Zhu Y."/>
            <person name="Xu J."/>
            <person name="Sun C."/>
            <person name="Zhou S."/>
            <person name="Xu H."/>
            <person name="Nelson D.R."/>
            <person name="Qian J."/>
            <person name="Song J."/>
            <person name="Luo H."/>
            <person name="Xiang L."/>
            <person name="Li Y."/>
            <person name="Xu Z."/>
            <person name="Ji A."/>
            <person name="Wang L."/>
            <person name="Lu S."/>
            <person name="Hayward A."/>
            <person name="Sun W."/>
            <person name="Li X."/>
            <person name="Schwartz D.C."/>
            <person name="Wang Y."/>
            <person name="Chen S."/>
        </authorList>
    </citation>
    <scope>NUCLEOTIDE SEQUENCE [LARGE SCALE GENOMIC DNA]</scope>
    <source>
        <strain evidence="4 5">ZZ0214-1</strain>
    </source>
</reference>
<dbReference type="PANTHER" id="PTHR10622:SF10">
    <property type="entry name" value="HET DOMAIN-CONTAINING PROTEIN"/>
    <property type="match status" value="1"/>
</dbReference>
<accession>A0A2G8SFP9</accession>